<evidence type="ECO:0000256" key="7">
    <source>
        <dbReference type="SAM" id="MobiDB-lite"/>
    </source>
</evidence>
<reference evidence="9" key="1">
    <citation type="submission" date="2021-01" db="EMBL/GenBank/DDBJ databases">
        <authorList>
            <consortium name="Aspergillus puulaauensis MK2 genome sequencing consortium"/>
            <person name="Kazuki M."/>
            <person name="Futagami T."/>
        </authorList>
    </citation>
    <scope>NUCLEOTIDE SEQUENCE</scope>
    <source>
        <strain evidence="9">MK2</strain>
    </source>
</reference>
<feature type="compositionally biased region" description="Basic residues" evidence="7">
    <location>
        <begin position="344"/>
        <end position="353"/>
    </location>
</feature>
<feature type="region of interest" description="Disordered" evidence="7">
    <location>
        <begin position="425"/>
        <end position="446"/>
    </location>
</feature>
<dbReference type="PROSITE" id="PS00028">
    <property type="entry name" value="ZINC_FINGER_C2H2_1"/>
    <property type="match status" value="3"/>
</dbReference>
<dbReference type="OrthoDB" id="4523521at2759"/>
<keyword evidence="3 6" id="KW-0863">Zinc-finger</keyword>
<keyword evidence="10" id="KW-1185">Reference proteome</keyword>
<dbReference type="PROSITE" id="PS01360">
    <property type="entry name" value="ZF_MYND_1"/>
    <property type="match status" value="1"/>
</dbReference>
<evidence type="ECO:0000256" key="1">
    <source>
        <dbReference type="ARBA" id="ARBA00022723"/>
    </source>
</evidence>
<dbReference type="Proteomes" id="UP000654913">
    <property type="component" value="Chromosome 5"/>
</dbReference>
<dbReference type="EMBL" id="AP024447">
    <property type="protein sequence ID" value="BCS25331.1"/>
    <property type="molecule type" value="Genomic_DNA"/>
</dbReference>
<dbReference type="Pfam" id="PF13424">
    <property type="entry name" value="TPR_12"/>
    <property type="match status" value="2"/>
</dbReference>
<keyword evidence="5" id="KW-0862">Zinc</keyword>
<feature type="compositionally biased region" description="Polar residues" evidence="7">
    <location>
        <begin position="374"/>
        <end position="383"/>
    </location>
</feature>
<accession>A0A7R8AND9</accession>
<dbReference type="Gene3D" id="1.25.40.10">
    <property type="entry name" value="Tetratricopeptide repeat domain"/>
    <property type="match status" value="2"/>
</dbReference>
<dbReference type="InterPro" id="IPR002893">
    <property type="entry name" value="Znf_MYND"/>
</dbReference>
<dbReference type="SMART" id="SM00355">
    <property type="entry name" value="ZnF_C2H2"/>
    <property type="match status" value="4"/>
</dbReference>
<dbReference type="RefSeq" id="XP_041557525.1">
    <property type="nucleotide sequence ID" value="XM_041704995.1"/>
</dbReference>
<evidence type="ECO:0000313" key="10">
    <source>
        <dbReference type="Proteomes" id="UP000654913"/>
    </source>
</evidence>
<feature type="compositionally biased region" description="Basic and acidic residues" evidence="7">
    <location>
        <begin position="425"/>
        <end position="436"/>
    </location>
</feature>
<gene>
    <name evidence="9" type="ORF">APUU_50042S</name>
</gene>
<sequence>MDTLVSTQQCKHCEKVFFNRSLWQEHYDWHTAIQLQLGRVARGQSVNEPESRADTIDQINSLVSRLQLQSDDVDRKGRPDSLRGENRIESNLLPTRAQMEQYLQNAIADFPPYESGGIENVVSEPTIKCPDCDFRFYTREQRDEHHLSKYCRGNEIAVYIMTIDSSALGGYRVYKESIPFESKTAHFKCGKCHNFFTTDTERKQHETSHPIEQRKCPHCEKILQSQYELEEHYLWHDDMHLSQHIERRVEGMKQQQGASQAWNNIGADITDPVTASPRHVQNPWNRKGGFPQYDGDVVAISLFSAEDLEMRYAPDGVLKDLSKETAHLRLSSGVSNKVDDSTTQKKRSYRKSLKSLLGGRREDTSRSPSRHSQRTSLGSSPNVSAARDLPKNDVQEHMEWQLFYRYSRPAWVLTHDRSQHVEVHAAEDHRTHESHPSRIPSLSSRLSPEELQSRFESLMGEIADYATHGAVANKAELEGLMSEITSAELMSRAHLEKLYAWFENERKQDSSNNGEIETLSGLPVLGYGSPSRVLARDHARRARLITGQDLSRIACHAIGPPRGSLDVVRMALGRCGEAALAQGRMRDAERTYTEMFRAMRALYGDEQLQFILLAHLASNVYKKNGNMPNAAGMYMQALRCSQGLYGLRSVNNFTMLTNLAVYYEDIGRLDDAAALYRRSARGRINAGEKEDALMNIQELSAVYRKMGKDQDALRFIQEAYTGYTQVVGPDHRMTLLTLNNLAAFLFAAGSTERAQSLLGPALPAMTRVLGLDDPVTWGSVCNFVMYYAGSSFPPAITRVIEQYMAQNTPASLKVLNGIGDHYGKNNLTRKAMETYRALHGKSMSLLGPSHPETWSSLYAYAYTLDRLGETGEALKQYRLLVSQPQARSLLPRSQGDGAQAAVQDLSRKQAALDKEKAEWGLTTAHKCSLQACSNSTLRFCSDCSLVRFCSPACQREDRSHHGACIPSVTLTESAFTIVQSPLDKSSVVKEAEFLFTQLQLPRRPSCESARDVFINPNNFTTIRISKRPSHILSFQANPGLDLRFMIHRSTPFEWLTPKTSNMLCMLGDVEDSFIVVAPGQSMMKGQVAARDKVFGTESGNVDIPDQNLVEFAQTAAPGDGEFVLGFMVTEWAV</sequence>
<dbReference type="PANTHER" id="PTHR45641:SF19">
    <property type="entry name" value="NEPHROCYSTIN-3"/>
    <property type="match status" value="1"/>
</dbReference>
<dbReference type="InterPro" id="IPR011990">
    <property type="entry name" value="TPR-like_helical_dom_sf"/>
</dbReference>
<keyword evidence="2" id="KW-0677">Repeat</keyword>
<evidence type="ECO:0000313" key="9">
    <source>
        <dbReference type="EMBL" id="BCS25331.1"/>
    </source>
</evidence>
<evidence type="ECO:0000256" key="5">
    <source>
        <dbReference type="ARBA" id="ARBA00022833"/>
    </source>
</evidence>
<dbReference type="SUPFAM" id="SSF144232">
    <property type="entry name" value="HIT/MYND zinc finger-like"/>
    <property type="match status" value="1"/>
</dbReference>
<evidence type="ECO:0000256" key="4">
    <source>
        <dbReference type="ARBA" id="ARBA00022803"/>
    </source>
</evidence>
<feature type="compositionally biased region" description="Low complexity" evidence="7">
    <location>
        <begin position="437"/>
        <end position="446"/>
    </location>
</feature>
<reference evidence="9" key="2">
    <citation type="submission" date="2021-02" db="EMBL/GenBank/DDBJ databases">
        <title>Aspergillus puulaauensis MK2 genome sequence.</title>
        <authorList>
            <person name="Futagami T."/>
            <person name="Mori K."/>
            <person name="Kadooka C."/>
            <person name="Tanaka T."/>
        </authorList>
    </citation>
    <scope>NUCLEOTIDE SEQUENCE</scope>
    <source>
        <strain evidence="9">MK2</strain>
    </source>
</reference>
<dbReference type="GO" id="GO:0008270">
    <property type="term" value="F:zinc ion binding"/>
    <property type="evidence" value="ECO:0007669"/>
    <property type="project" value="UniProtKB-KW"/>
</dbReference>
<dbReference type="KEGG" id="apuu:APUU_50042S"/>
<dbReference type="Gene3D" id="6.10.140.2220">
    <property type="match status" value="1"/>
</dbReference>
<evidence type="ECO:0000259" key="8">
    <source>
        <dbReference type="PROSITE" id="PS50157"/>
    </source>
</evidence>
<evidence type="ECO:0000256" key="2">
    <source>
        <dbReference type="ARBA" id="ARBA00022737"/>
    </source>
</evidence>
<evidence type="ECO:0000256" key="6">
    <source>
        <dbReference type="PROSITE-ProRule" id="PRU00042"/>
    </source>
</evidence>
<keyword evidence="4" id="KW-0802">TPR repeat</keyword>
<evidence type="ECO:0000256" key="3">
    <source>
        <dbReference type="ARBA" id="ARBA00022771"/>
    </source>
</evidence>
<dbReference type="InterPro" id="IPR013087">
    <property type="entry name" value="Znf_C2H2_type"/>
</dbReference>
<organism evidence="9 10">
    <name type="scientific">Aspergillus puulaauensis</name>
    <dbReference type="NCBI Taxonomy" id="1220207"/>
    <lineage>
        <taxon>Eukaryota</taxon>
        <taxon>Fungi</taxon>
        <taxon>Dikarya</taxon>
        <taxon>Ascomycota</taxon>
        <taxon>Pezizomycotina</taxon>
        <taxon>Eurotiomycetes</taxon>
        <taxon>Eurotiomycetidae</taxon>
        <taxon>Eurotiales</taxon>
        <taxon>Aspergillaceae</taxon>
        <taxon>Aspergillus</taxon>
    </lineage>
</organism>
<proteinExistence type="predicted"/>
<dbReference type="PROSITE" id="PS50157">
    <property type="entry name" value="ZINC_FINGER_C2H2_2"/>
    <property type="match status" value="1"/>
</dbReference>
<dbReference type="GeneID" id="64975336"/>
<keyword evidence="1" id="KW-0479">Metal-binding</keyword>
<protein>
    <recommendedName>
        <fullName evidence="8">C2H2-type domain-containing protein</fullName>
    </recommendedName>
</protein>
<feature type="domain" description="C2H2-type" evidence="8">
    <location>
        <begin position="187"/>
        <end position="214"/>
    </location>
</feature>
<dbReference type="AlphaFoldDB" id="A0A7R8AND9"/>
<dbReference type="PANTHER" id="PTHR45641">
    <property type="entry name" value="TETRATRICOPEPTIDE REPEAT PROTEIN (AFU_ORTHOLOGUE AFUA_6G03870)"/>
    <property type="match status" value="1"/>
</dbReference>
<dbReference type="SUPFAM" id="SSF48452">
    <property type="entry name" value="TPR-like"/>
    <property type="match status" value="2"/>
</dbReference>
<feature type="region of interest" description="Disordered" evidence="7">
    <location>
        <begin position="331"/>
        <end position="390"/>
    </location>
</feature>
<name>A0A7R8AND9_9EURO</name>